<dbReference type="AlphaFoldDB" id="A0A835SF25"/>
<protein>
    <submittedName>
        <fullName evidence="2">Uncharacterized protein</fullName>
    </submittedName>
</protein>
<keyword evidence="3" id="KW-1185">Reference proteome</keyword>
<feature type="region of interest" description="Disordered" evidence="1">
    <location>
        <begin position="186"/>
        <end position="205"/>
    </location>
</feature>
<name>A0A835SF25_CHLIN</name>
<comment type="caution">
    <text evidence="2">The sequence shown here is derived from an EMBL/GenBank/DDBJ whole genome shotgun (WGS) entry which is preliminary data.</text>
</comment>
<sequence>MSHCGCTLAPEVLTAAAAAGNAAGCERLLGGGVAAGWRTVTAAAEAGHLPGACAGGQADILAWLQQAHGYQPRPVDAAAAARAGQVAMLEQLLPPPPTPAQLPSQAAAEAGDGDRLRMDHGLLWEPDTAAAAAAAADAAPVQHPLAPRWHAENRLRLLQSIIHGCPVEVLQRHYEPLSRGWVPSRTAEGAAAAQPPAGAAGGGAGDEAAEAATISLDCLQRLQRLRAHGFQFGTRAAELISQGGHADALAYLWDECGVPGPMGAPDPVGDFLRGCNRALARGSKCEAGARLLRVLQLLATRGAALSAEHAAMAADCRMPEPMLLYLAEAAEPVAERGGDLWDQAFSRAAQQGTSLAVLRVLRQRRGAAVDLVAVACGGGSEEALDWAAAELAAEGSALQPLDEREAASVAGAGSTAAMGWLRGRGLLPPPTSGRT</sequence>
<dbReference type="EMBL" id="JAEHOC010000077">
    <property type="protein sequence ID" value="KAG2423587.1"/>
    <property type="molecule type" value="Genomic_DNA"/>
</dbReference>
<gene>
    <name evidence="2" type="ORF">HXX76_015225</name>
</gene>
<feature type="compositionally biased region" description="Low complexity" evidence="1">
    <location>
        <begin position="187"/>
        <end position="198"/>
    </location>
</feature>
<dbReference type="Proteomes" id="UP000650467">
    <property type="component" value="Unassembled WGS sequence"/>
</dbReference>
<proteinExistence type="predicted"/>
<evidence type="ECO:0000256" key="1">
    <source>
        <dbReference type="SAM" id="MobiDB-lite"/>
    </source>
</evidence>
<dbReference type="GO" id="GO:0005783">
    <property type="term" value="C:endoplasmic reticulum"/>
    <property type="evidence" value="ECO:0007669"/>
    <property type="project" value="TreeGrafter"/>
</dbReference>
<organism evidence="2 3">
    <name type="scientific">Chlamydomonas incerta</name>
    <dbReference type="NCBI Taxonomy" id="51695"/>
    <lineage>
        <taxon>Eukaryota</taxon>
        <taxon>Viridiplantae</taxon>
        <taxon>Chlorophyta</taxon>
        <taxon>core chlorophytes</taxon>
        <taxon>Chlorophyceae</taxon>
        <taxon>CS clade</taxon>
        <taxon>Chlamydomonadales</taxon>
        <taxon>Chlamydomonadaceae</taxon>
        <taxon>Chlamydomonas</taxon>
    </lineage>
</organism>
<dbReference type="GO" id="GO:0071944">
    <property type="term" value="C:cell periphery"/>
    <property type="evidence" value="ECO:0007669"/>
    <property type="project" value="TreeGrafter"/>
</dbReference>
<evidence type="ECO:0000313" key="2">
    <source>
        <dbReference type="EMBL" id="KAG2423587.1"/>
    </source>
</evidence>
<dbReference type="GO" id="GO:0030149">
    <property type="term" value="P:sphingolipid catabolic process"/>
    <property type="evidence" value="ECO:0007669"/>
    <property type="project" value="TreeGrafter"/>
</dbReference>
<accession>A0A835SF25</accession>
<dbReference type="GO" id="GO:0016020">
    <property type="term" value="C:membrane"/>
    <property type="evidence" value="ECO:0007669"/>
    <property type="project" value="TreeGrafter"/>
</dbReference>
<evidence type="ECO:0000313" key="3">
    <source>
        <dbReference type="Proteomes" id="UP000650467"/>
    </source>
</evidence>
<dbReference type="GO" id="GO:0046513">
    <property type="term" value="P:ceramide biosynthetic process"/>
    <property type="evidence" value="ECO:0007669"/>
    <property type="project" value="TreeGrafter"/>
</dbReference>
<dbReference type="PANTHER" id="PTHR12393:SF6">
    <property type="entry name" value="SPHINGOMYELIN PHOSPHODIESTERASE 2"/>
    <property type="match status" value="1"/>
</dbReference>
<dbReference type="GO" id="GO:0004620">
    <property type="term" value="F:phospholipase activity"/>
    <property type="evidence" value="ECO:0007669"/>
    <property type="project" value="TreeGrafter"/>
</dbReference>
<reference evidence="2" key="1">
    <citation type="journal article" date="2020" name="bioRxiv">
        <title>Comparative genomics of Chlamydomonas.</title>
        <authorList>
            <person name="Craig R.J."/>
            <person name="Hasan A.R."/>
            <person name="Ness R.W."/>
            <person name="Keightley P.D."/>
        </authorList>
    </citation>
    <scope>NUCLEOTIDE SEQUENCE</scope>
    <source>
        <strain evidence="2">SAG 7.73</strain>
    </source>
</reference>
<dbReference type="PANTHER" id="PTHR12393">
    <property type="entry name" value="SPHINGOMYELIN PHOSPHODIESTERASE RELATED"/>
    <property type="match status" value="1"/>
</dbReference>